<evidence type="ECO:0000256" key="1">
    <source>
        <dbReference type="ARBA" id="ARBA00004442"/>
    </source>
</evidence>
<evidence type="ECO:0000313" key="8">
    <source>
        <dbReference type="Proteomes" id="UP000812270"/>
    </source>
</evidence>
<dbReference type="AlphaFoldDB" id="A0A9E2W5Z2"/>
<reference evidence="7" key="1">
    <citation type="submission" date="2021-06" db="EMBL/GenBank/DDBJ databases">
        <authorList>
            <person name="Huq M.A."/>
        </authorList>
    </citation>
    <scope>NUCLEOTIDE SEQUENCE</scope>
    <source>
        <strain evidence="7">MAH-26</strain>
    </source>
</reference>
<dbReference type="RefSeq" id="WP_217793159.1">
    <property type="nucleotide sequence ID" value="NZ_JAHSPG010000015.1"/>
</dbReference>
<organism evidence="7 8">
    <name type="scientific">Pinibacter aurantiacus</name>
    <dbReference type="NCBI Taxonomy" id="2851599"/>
    <lineage>
        <taxon>Bacteria</taxon>
        <taxon>Pseudomonadati</taxon>
        <taxon>Bacteroidota</taxon>
        <taxon>Chitinophagia</taxon>
        <taxon>Chitinophagales</taxon>
        <taxon>Chitinophagaceae</taxon>
        <taxon>Pinibacter</taxon>
    </lineage>
</organism>
<gene>
    <name evidence="7" type="ORF">KTO63_18640</name>
</gene>
<keyword evidence="2" id="KW-0732">Signal</keyword>
<keyword evidence="8" id="KW-1185">Reference proteome</keyword>
<sequence length="478" mass="53234">MKKAFKNKLLIALGCLALTTSSCKKYLDITPAGKTILTTFDDYNKVVNYMALHGYNEYDVRYLSDQWWINELAVIGRDPSVITIEFLCDESKTRIPTVQSTSYNGPYANIAKYSLIIDNVGAATGATDAQKKQLIAEAKALRAYCHFILLNMYAKPYDAATAKTDNAIIIKNSFNLEETLSPSTVDEVYNFIESELQAAIPDLSNTPDNAFHPSKAFGYGLLAKMYLFKGQFDKAKEAAKQSLALNSYIFDLVKYYQNGQSDPVDMGMAENLYYAYGNTSAETPLNSVISAEFYNSFNASDARRMCYFSTTSPVVQTGSGCAAFIKSISSITPVRYCYNTAGLKTTDVFLILAECEARAGNVQTAIGLVDSVRRKRILPAAFTPSVATDTKSAVNMVITERRKELLFGFNRFWDQRRLGKEPDYAITVKRVFPVVNTTVPQVTYTLNPTSPLYVIPFVKDVIINNPNMKENSQDALTW</sequence>
<evidence type="ECO:0000256" key="2">
    <source>
        <dbReference type="ARBA" id="ARBA00022729"/>
    </source>
</evidence>
<evidence type="ECO:0000259" key="5">
    <source>
        <dbReference type="Pfam" id="PF07980"/>
    </source>
</evidence>
<dbReference type="InterPro" id="IPR033985">
    <property type="entry name" value="SusD-like_N"/>
</dbReference>
<feature type="domain" description="RagB/SusD" evidence="5">
    <location>
        <begin position="345"/>
        <end position="471"/>
    </location>
</feature>
<dbReference type="GO" id="GO:0009279">
    <property type="term" value="C:cell outer membrane"/>
    <property type="evidence" value="ECO:0007669"/>
    <property type="project" value="UniProtKB-SubCell"/>
</dbReference>
<accession>A0A9E2W5Z2</accession>
<dbReference type="EMBL" id="JAHSPG010000015">
    <property type="protein sequence ID" value="MBV4359193.1"/>
    <property type="molecule type" value="Genomic_DNA"/>
</dbReference>
<dbReference type="PROSITE" id="PS51257">
    <property type="entry name" value="PROKAR_LIPOPROTEIN"/>
    <property type="match status" value="1"/>
</dbReference>
<evidence type="ECO:0000313" key="7">
    <source>
        <dbReference type="EMBL" id="MBV4359193.1"/>
    </source>
</evidence>
<comment type="subcellular location">
    <subcellularLocation>
        <location evidence="1">Cell outer membrane</location>
    </subcellularLocation>
</comment>
<protein>
    <submittedName>
        <fullName evidence="7">RagB/SusD family nutrient uptake outer membrane protein</fullName>
    </submittedName>
</protein>
<evidence type="ECO:0000259" key="6">
    <source>
        <dbReference type="Pfam" id="PF14322"/>
    </source>
</evidence>
<comment type="caution">
    <text evidence="7">The sequence shown here is derived from an EMBL/GenBank/DDBJ whole genome shotgun (WGS) entry which is preliminary data.</text>
</comment>
<dbReference type="Pfam" id="PF07980">
    <property type="entry name" value="SusD_RagB"/>
    <property type="match status" value="1"/>
</dbReference>
<dbReference type="Pfam" id="PF14322">
    <property type="entry name" value="SusD-like_3"/>
    <property type="match status" value="1"/>
</dbReference>
<evidence type="ECO:0000256" key="4">
    <source>
        <dbReference type="ARBA" id="ARBA00023237"/>
    </source>
</evidence>
<evidence type="ECO:0000256" key="3">
    <source>
        <dbReference type="ARBA" id="ARBA00023136"/>
    </source>
</evidence>
<keyword evidence="4" id="KW-0998">Cell outer membrane</keyword>
<dbReference type="InterPro" id="IPR012944">
    <property type="entry name" value="SusD_RagB_dom"/>
</dbReference>
<dbReference type="Proteomes" id="UP000812270">
    <property type="component" value="Unassembled WGS sequence"/>
</dbReference>
<keyword evidence="3" id="KW-0472">Membrane</keyword>
<feature type="domain" description="SusD-like N-terminal" evidence="6">
    <location>
        <begin position="98"/>
        <end position="227"/>
    </location>
</feature>
<name>A0A9E2W5Z2_9BACT</name>
<proteinExistence type="predicted"/>